<dbReference type="AlphaFoldDB" id="A0A398B625"/>
<dbReference type="RefSeq" id="WP_119117567.1">
    <property type="nucleotide sequence ID" value="NZ_QWVS01000022.1"/>
</dbReference>
<comment type="subcellular location">
    <subcellularLocation>
        <location evidence="1">Membrane</location>
    </subcellularLocation>
</comment>
<feature type="transmembrane region" description="Helical" evidence="3">
    <location>
        <begin position="308"/>
        <end position="330"/>
    </location>
</feature>
<evidence type="ECO:0000259" key="4">
    <source>
        <dbReference type="Pfam" id="PF01757"/>
    </source>
</evidence>
<reference evidence="6 7" key="1">
    <citation type="submission" date="2018-08" db="EMBL/GenBank/DDBJ databases">
        <title>Bacillus jemisoniae sp. nov., Bacillus chryseoplanitiae sp. nov., Bacillus resnikiae sp. nov., and Bacillus frankliniae sp. nov., isolated from Viking spacecraft and associated surfaces.</title>
        <authorList>
            <person name="Seuylemezian A."/>
            <person name="Vaishampayan P."/>
        </authorList>
    </citation>
    <scope>NUCLEOTIDE SEQUENCE [LARGE SCALE GENOMIC DNA]</scope>
    <source>
        <strain evidence="6 7">MA001</strain>
    </source>
</reference>
<feature type="transmembrane region" description="Helical" evidence="3">
    <location>
        <begin position="278"/>
        <end position="296"/>
    </location>
</feature>
<feature type="transmembrane region" description="Helical" evidence="3">
    <location>
        <begin position="98"/>
        <end position="117"/>
    </location>
</feature>
<dbReference type="InterPro" id="IPR002656">
    <property type="entry name" value="Acyl_transf_3_dom"/>
</dbReference>
<dbReference type="Pfam" id="PF01757">
    <property type="entry name" value="Acyl_transf_3"/>
    <property type="match status" value="1"/>
</dbReference>
<feature type="transmembrane region" description="Helical" evidence="3">
    <location>
        <begin position="161"/>
        <end position="184"/>
    </location>
</feature>
<feature type="transmembrane region" description="Helical" evidence="3">
    <location>
        <begin position="342"/>
        <end position="361"/>
    </location>
</feature>
<dbReference type="GO" id="GO:0009103">
    <property type="term" value="P:lipopolysaccharide biosynthetic process"/>
    <property type="evidence" value="ECO:0007669"/>
    <property type="project" value="TreeGrafter"/>
</dbReference>
<keyword evidence="3" id="KW-1133">Transmembrane helix</keyword>
<dbReference type="PANTHER" id="PTHR23028">
    <property type="entry name" value="ACETYLTRANSFERASE"/>
    <property type="match status" value="1"/>
</dbReference>
<feature type="transmembrane region" description="Helical" evidence="3">
    <location>
        <begin position="196"/>
        <end position="216"/>
    </location>
</feature>
<evidence type="ECO:0000259" key="5">
    <source>
        <dbReference type="Pfam" id="PF19040"/>
    </source>
</evidence>
<feature type="transmembrane region" description="Helical" evidence="3">
    <location>
        <begin position="252"/>
        <end position="272"/>
    </location>
</feature>
<sequence>MNESLAKSESKLRSGIDRVQNRPLINIEGKFRPEIEGLRVVAALLVAVYHIWLNRVSGGVDVFFVISGFLITTSIVSTINRTGEFRFRLYVTKLMKRLLPSVFFILGMVLVLSWFLLPESILNKTIREVFASMFFYQNWQLAFSSTDYLDSSQMKTPVEHFWALSIQGQFYMIWFLIFTFILLLIKKYKVTKVKTLINTILGILFVSSFIYSIYLTNINQPWAYFITMTRVWEFTLGSLLCINLSLIKVNKYIATVIGWLGLIGLLLTGIVFNVSEMFPGYIASWPMICALFIVLSGTQDTKYGVKRFLGSSVMVKLGGISFGIYLWHWVLLEFYRYNVQETPGAIVGTLIIISSIILSFLMTRYIEKPIRSSVNKKSFNRLAIMGSVNILLIGSLLIGVYISQSKLEKEITYENYPGALAVKNPNDVPDKEPIPAFSKAFNDLPQAHLDGSNQGVEDSDLKIGEYGKTENYDATIALIGSSHSEHWLGAILQATKDSNYRVLSLTRSGTRFSTGYSDDEVKGIWVNNVLDYLKNADVDLIVAQATASDTSINRIQQQMVDQLQYVKDEYGMEVLAIRDDPRYSFNVLESLETDGLEETAKKMNLEDNQKDEKFWRKFENENKSLHKIDLTDYFKVNGKFQPVIGNVVIYRDNRHLTNTYSESFGPVFEEKINKILKDE</sequence>
<keyword evidence="3" id="KW-0472">Membrane</keyword>
<evidence type="ECO:0000256" key="1">
    <source>
        <dbReference type="ARBA" id="ARBA00004370"/>
    </source>
</evidence>
<evidence type="ECO:0000256" key="2">
    <source>
        <dbReference type="ARBA" id="ARBA00007400"/>
    </source>
</evidence>
<organism evidence="6 7">
    <name type="scientific">Peribacillus asahii</name>
    <dbReference type="NCBI Taxonomy" id="228899"/>
    <lineage>
        <taxon>Bacteria</taxon>
        <taxon>Bacillati</taxon>
        <taxon>Bacillota</taxon>
        <taxon>Bacilli</taxon>
        <taxon>Bacillales</taxon>
        <taxon>Bacillaceae</taxon>
        <taxon>Peribacillus</taxon>
    </lineage>
</organism>
<accession>A0A398B625</accession>
<feature type="transmembrane region" description="Helical" evidence="3">
    <location>
        <begin position="382"/>
        <end position="402"/>
    </location>
</feature>
<dbReference type="PANTHER" id="PTHR23028:SF53">
    <property type="entry name" value="ACYL_TRANSF_3 DOMAIN-CONTAINING PROTEIN"/>
    <property type="match status" value="1"/>
</dbReference>
<proteinExistence type="inferred from homology"/>
<comment type="similarity">
    <text evidence="2">Belongs to the acyltransferase 3 family.</text>
</comment>
<keyword evidence="7" id="KW-1185">Reference proteome</keyword>
<feature type="transmembrane region" description="Helical" evidence="3">
    <location>
        <begin position="59"/>
        <end position="77"/>
    </location>
</feature>
<comment type="caution">
    <text evidence="6">The sequence shown here is derived from an EMBL/GenBank/DDBJ whole genome shotgun (WGS) entry which is preliminary data.</text>
</comment>
<evidence type="ECO:0000313" key="7">
    <source>
        <dbReference type="Proteomes" id="UP000266016"/>
    </source>
</evidence>
<evidence type="ECO:0000313" key="6">
    <source>
        <dbReference type="EMBL" id="RID85001.1"/>
    </source>
</evidence>
<name>A0A398B625_9BACI</name>
<dbReference type="GO" id="GO:0016747">
    <property type="term" value="F:acyltransferase activity, transferring groups other than amino-acyl groups"/>
    <property type="evidence" value="ECO:0007669"/>
    <property type="project" value="InterPro"/>
</dbReference>
<dbReference type="GO" id="GO:0016020">
    <property type="term" value="C:membrane"/>
    <property type="evidence" value="ECO:0007669"/>
    <property type="project" value="TreeGrafter"/>
</dbReference>
<dbReference type="EMBL" id="QWVS01000022">
    <property type="protein sequence ID" value="RID85001.1"/>
    <property type="molecule type" value="Genomic_DNA"/>
</dbReference>
<dbReference type="Proteomes" id="UP000266016">
    <property type="component" value="Unassembled WGS sequence"/>
</dbReference>
<keyword evidence="6" id="KW-0012">Acyltransferase</keyword>
<evidence type="ECO:0000256" key="3">
    <source>
        <dbReference type="SAM" id="Phobius"/>
    </source>
</evidence>
<feature type="domain" description="Acyltransferase 3" evidence="4">
    <location>
        <begin position="34"/>
        <end position="363"/>
    </location>
</feature>
<dbReference type="Pfam" id="PF19040">
    <property type="entry name" value="SGNH"/>
    <property type="match status" value="1"/>
</dbReference>
<gene>
    <name evidence="6" type="ORF">D1953_12680</name>
</gene>
<keyword evidence="3" id="KW-0812">Transmembrane</keyword>
<feature type="domain" description="SGNH" evidence="5">
    <location>
        <begin position="471"/>
        <end position="669"/>
    </location>
</feature>
<protein>
    <submittedName>
        <fullName evidence="6">Acyltransferase</fullName>
    </submittedName>
</protein>
<feature type="transmembrane region" description="Helical" evidence="3">
    <location>
        <begin position="37"/>
        <end position="53"/>
    </location>
</feature>
<feature type="transmembrane region" description="Helical" evidence="3">
    <location>
        <begin position="222"/>
        <end position="245"/>
    </location>
</feature>
<dbReference type="InterPro" id="IPR043968">
    <property type="entry name" value="SGNH"/>
</dbReference>
<dbReference type="InterPro" id="IPR050879">
    <property type="entry name" value="Acyltransferase_3"/>
</dbReference>
<keyword evidence="6" id="KW-0808">Transferase</keyword>